<reference evidence="3" key="2">
    <citation type="submission" date="2023-06" db="EMBL/GenBank/DDBJ databases">
        <authorList>
            <person name="Lucena T."/>
            <person name="Sun Q."/>
        </authorList>
    </citation>
    <scope>NUCLEOTIDE SEQUENCE</scope>
    <source>
        <strain evidence="3">CECT 7703</strain>
    </source>
</reference>
<keyword evidence="4" id="KW-1185">Reference proteome</keyword>
<dbReference type="SFLD" id="SFLDG01125">
    <property type="entry name" value="C1.1:_Acid_Phosphatase_Like"/>
    <property type="match status" value="1"/>
</dbReference>
<dbReference type="EMBL" id="JAUFPU010000001">
    <property type="protein sequence ID" value="MDN3575417.1"/>
    <property type="molecule type" value="Genomic_DNA"/>
</dbReference>
<dbReference type="RefSeq" id="WP_290331082.1">
    <property type="nucleotide sequence ID" value="NZ_JAUFPU010000001.1"/>
</dbReference>
<keyword evidence="1 2" id="KW-0732">Signal</keyword>
<proteinExistence type="predicted"/>
<evidence type="ECO:0000256" key="2">
    <source>
        <dbReference type="SAM" id="SignalP"/>
    </source>
</evidence>
<protein>
    <submittedName>
        <fullName evidence="3">HAD family acid phosphatase</fullName>
    </submittedName>
</protein>
<evidence type="ECO:0000313" key="4">
    <source>
        <dbReference type="Proteomes" id="UP001180081"/>
    </source>
</evidence>
<dbReference type="SUPFAM" id="SSF56784">
    <property type="entry name" value="HAD-like"/>
    <property type="match status" value="1"/>
</dbReference>
<dbReference type="InterPro" id="IPR006423">
    <property type="entry name" value="Lipo_e_P4"/>
</dbReference>
<dbReference type="InterPro" id="IPR005519">
    <property type="entry name" value="Acid_phosphat_B-like"/>
</dbReference>
<reference evidence="3" key="1">
    <citation type="journal article" date="2014" name="Int. J. Syst. Evol. Microbiol.">
        <title>Complete genome of a new Firmicutes species belonging to the dominant human colonic microbiota ('Ruminococcus bicirculans') reveals two chromosomes and a selective capacity to utilize plant glucans.</title>
        <authorList>
            <consortium name="NISC Comparative Sequencing Program"/>
            <person name="Wegmann U."/>
            <person name="Louis P."/>
            <person name="Goesmann A."/>
            <person name="Henrissat B."/>
            <person name="Duncan S.H."/>
            <person name="Flint H.J."/>
        </authorList>
    </citation>
    <scope>NUCLEOTIDE SEQUENCE</scope>
    <source>
        <strain evidence="3">CECT 7703</strain>
    </source>
</reference>
<dbReference type="Gene3D" id="3.40.50.1000">
    <property type="entry name" value="HAD superfamily/HAD-like"/>
    <property type="match status" value="1"/>
</dbReference>
<gene>
    <name evidence="3" type="ORF">QWZ03_01340</name>
</gene>
<dbReference type="Proteomes" id="UP001180081">
    <property type="component" value="Unassembled WGS sequence"/>
</dbReference>
<dbReference type="SFLD" id="SFLDS00003">
    <property type="entry name" value="Haloacid_Dehalogenase"/>
    <property type="match status" value="1"/>
</dbReference>
<organism evidence="3 4">
    <name type="scientific">Chitinimonas viridis</name>
    <dbReference type="NCBI Taxonomy" id="664880"/>
    <lineage>
        <taxon>Bacteria</taxon>
        <taxon>Pseudomonadati</taxon>
        <taxon>Pseudomonadota</taxon>
        <taxon>Betaproteobacteria</taxon>
        <taxon>Neisseriales</taxon>
        <taxon>Chitinibacteraceae</taxon>
        <taxon>Chitinimonas</taxon>
    </lineage>
</organism>
<evidence type="ECO:0000256" key="1">
    <source>
        <dbReference type="ARBA" id="ARBA00022729"/>
    </source>
</evidence>
<sequence length="291" mass="32403">MRTRYLSCGAIALMSSLSLQAAEPPMAEREQLNAVVWYQAAAESQANGEQTYRAATDQLARLKRNKAITALPEQLAVAGYKRLPPAVILDIDETVLDNSPYNAWQVASGLPYSEPSWDAWVAERKATAVPGAKAFISAARRMGFKVLYVTNRNCEKQGGYDAQGWAKTCPQLQATLDNLEAELGYRPDNADMLLKHQRAEWDGKGVRRQLLANRYRIAMLVGDDLNDFIDRTTYQPEQHAANWGRSWFVLSNPMYGSSLRALGNNLGKRYGSLKPWQWAPAKVAEPAVVNP</sequence>
<feature type="chain" id="PRO_5047413561" evidence="2">
    <location>
        <begin position="22"/>
        <end position="291"/>
    </location>
</feature>
<accession>A0ABT8AZK7</accession>
<dbReference type="PANTHER" id="PTHR31284">
    <property type="entry name" value="ACID PHOSPHATASE-LIKE PROTEIN"/>
    <property type="match status" value="1"/>
</dbReference>
<dbReference type="Pfam" id="PF03767">
    <property type="entry name" value="Acid_phosphat_B"/>
    <property type="match status" value="1"/>
</dbReference>
<dbReference type="InterPro" id="IPR023214">
    <property type="entry name" value="HAD_sf"/>
</dbReference>
<name>A0ABT8AZK7_9NEIS</name>
<evidence type="ECO:0000313" key="3">
    <source>
        <dbReference type="EMBL" id="MDN3575417.1"/>
    </source>
</evidence>
<dbReference type="PANTHER" id="PTHR31284:SF10">
    <property type="entry name" value="ACID PHOSPHATASE-LIKE PROTEIN"/>
    <property type="match status" value="1"/>
</dbReference>
<comment type="caution">
    <text evidence="3">The sequence shown here is derived from an EMBL/GenBank/DDBJ whole genome shotgun (WGS) entry which is preliminary data.</text>
</comment>
<feature type="signal peptide" evidence="2">
    <location>
        <begin position="1"/>
        <end position="21"/>
    </location>
</feature>
<dbReference type="InterPro" id="IPR036412">
    <property type="entry name" value="HAD-like_sf"/>
</dbReference>